<comment type="caution">
    <text evidence="1">The sequence shown here is derived from an EMBL/GenBank/DDBJ whole genome shotgun (WGS) entry which is preliminary data.</text>
</comment>
<protein>
    <submittedName>
        <fullName evidence="1">Uncharacterized protein</fullName>
    </submittedName>
</protein>
<dbReference type="Proteomes" id="UP001196843">
    <property type="component" value="Unassembled WGS sequence"/>
</dbReference>
<keyword evidence="2" id="KW-1185">Reference proteome</keyword>
<organism evidence="1 2">
    <name type="scientific">Microbacterium jejuense</name>
    <dbReference type="NCBI Taxonomy" id="1263637"/>
    <lineage>
        <taxon>Bacteria</taxon>
        <taxon>Bacillati</taxon>
        <taxon>Actinomycetota</taxon>
        <taxon>Actinomycetes</taxon>
        <taxon>Micrococcales</taxon>
        <taxon>Microbacteriaceae</taxon>
        <taxon>Microbacterium</taxon>
    </lineage>
</organism>
<accession>A0ABS7HJE4</accession>
<evidence type="ECO:0000313" key="1">
    <source>
        <dbReference type="EMBL" id="MBW9093081.1"/>
    </source>
</evidence>
<name>A0ABS7HJE4_9MICO</name>
<dbReference type="RefSeq" id="WP_220299803.1">
    <property type="nucleotide sequence ID" value="NZ_JAEUAW010000003.1"/>
</dbReference>
<gene>
    <name evidence="1" type="ORF">JNB62_05250</name>
</gene>
<evidence type="ECO:0000313" key="2">
    <source>
        <dbReference type="Proteomes" id="UP001196843"/>
    </source>
</evidence>
<sequence>MTETADTAAELRELVNLRRLPGVLEEAINERLLALRFGNGVRLQELGASLGKSEERGWK</sequence>
<dbReference type="EMBL" id="JAEUAW010000003">
    <property type="protein sequence ID" value="MBW9093081.1"/>
    <property type="molecule type" value="Genomic_DNA"/>
</dbReference>
<reference evidence="1 2" key="1">
    <citation type="journal article" date="2021" name="MBio">
        <title>Poor Competitiveness of Bradyrhizobium in Pigeon Pea Root Colonization in Indian Soils.</title>
        <authorList>
            <person name="Chalasani D."/>
            <person name="Basu A."/>
            <person name="Pullabhotla S.V.S.R.N."/>
            <person name="Jorrin B."/>
            <person name="Neal A.L."/>
            <person name="Poole P.S."/>
            <person name="Podile A.R."/>
            <person name="Tkacz A."/>
        </authorList>
    </citation>
    <scope>NUCLEOTIDE SEQUENCE [LARGE SCALE GENOMIC DNA]</scope>
    <source>
        <strain evidence="1 2">HU14</strain>
    </source>
</reference>
<proteinExistence type="predicted"/>